<feature type="transmembrane region" description="Helical" evidence="1">
    <location>
        <begin position="12"/>
        <end position="33"/>
    </location>
</feature>
<proteinExistence type="predicted"/>
<feature type="transmembrane region" description="Helical" evidence="1">
    <location>
        <begin position="206"/>
        <end position="231"/>
    </location>
</feature>
<sequence length="248" mass="27518">MRKVFYYECKRLLWNKFFFGLLLVLLFFGWQVLDRVTILGVSHTAPFSPWSFGDYLGRLLPLLWIGALFFLTFFISAKARRVSVLTDAAPVPASRYVLVRCGAALTGTFLLSLACLAEAALFYGWYFHWFDWGSLLPCALTALLPPLLFALGSGWLLSQIRPWLLYLWMALPFLLAPLPLPEALSLLNGSFFTAYPLGLDALDPGFSLPVSVLIVQCLLTVSGAGLFLAGLRKKSLHPPRNTGGGCSF</sequence>
<comment type="caution">
    <text evidence="2">The sequence shown here is derived from an EMBL/GenBank/DDBJ whole genome shotgun (WGS) entry which is preliminary data.</text>
</comment>
<evidence type="ECO:0000313" key="2">
    <source>
        <dbReference type="EMBL" id="HIV23719.1"/>
    </source>
</evidence>
<name>A0A9D1P0W4_9FIRM</name>
<feature type="transmembrane region" description="Helical" evidence="1">
    <location>
        <begin position="163"/>
        <end position="180"/>
    </location>
</feature>
<keyword evidence="1" id="KW-0472">Membrane</keyword>
<dbReference type="AlphaFoldDB" id="A0A9D1P0W4"/>
<evidence type="ECO:0000256" key="1">
    <source>
        <dbReference type="SAM" id="Phobius"/>
    </source>
</evidence>
<organism evidence="2 3">
    <name type="scientific">Candidatus Merdiplasma excrementigallinarum</name>
    <dbReference type="NCBI Taxonomy" id="2840864"/>
    <lineage>
        <taxon>Bacteria</taxon>
        <taxon>Bacillati</taxon>
        <taxon>Bacillota</taxon>
        <taxon>Clostridia</taxon>
        <taxon>Lachnospirales</taxon>
        <taxon>Lachnospiraceae</taxon>
        <taxon>Lachnospiraceae incertae sedis</taxon>
        <taxon>Candidatus Merdiplasma</taxon>
    </lineage>
</organism>
<gene>
    <name evidence="2" type="ORF">IAC80_07235</name>
</gene>
<feature type="transmembrane region" description="Helical" evidence="1">
    <location>
        <begin position="55"/>
        <end position="76"/>
    </location>
</feature>
<feature type="transmembrane region" description="Helical" evidence="1">
    <location>
        <begin position="97"/>
        <end position="126"/>
    </location>
</feature>
<keyword evidence="1" id="KW-0812">Transmembrane</keyword>
<keyword evidence="1" id="KW-1133">Transmembrane helix</keyword>
<reference evidence="2" key="1">
    <citation type="submission" date="2020-10" db="EMBL/GenBank/DDBJ databases">
        <authorList>
            <person name="Gilroy R."/>
        </authorList>
    </citation>
    <scope>NUCLEOTIDE SEQUENCE</scope>
    <source>
        <strain evidence="2">ChiBcec6-7307</strain>
    </source>
</reference>
<accession>A0A9D1P0W4</accession>
<evidence type="ECO:0000313" key="3">
    <source>
        <dbReference type="Proteomes" id="UP000886889"/>
    </source>
</evidence>
<protein>
    <submittedName>
        <fullName evidence="2">Uncharacterized protein</fullName>
    </submittedName>
</protein>
<reference evidence="2" key="2">
    <citation type="journal article" date="2021" name="PeerJ">
        <title>Extensive microbial diversity within the chicken gut microbiome revealed by metagenomics and culture.</title>
        <authorList>
            <person name="Gilroy R."/>
            <person name="Ravi A."/>
            <person name="Getino M."/>
            <person name="Pursley I."/>
            <person name="Horton D.L."/>
            <person name="Alikhan N.F."/>
            <person name="Baker D."/>
            <person name="Gharbi K."/>
            <person name="Hall N."/>
            <person name="Watson M."/>
            <person name="Adriaenssens E.M."/>
            <person name="Foster-Nyarko E."/>
            <person name="Jarju S."/>
            <person name="Secka A."/>
            <person name="Antonio M."/>
            <person name="Oren A."/>
            <person name="Chaudhuri R.R."/>
            <person name="La Ragione R."/>
            <person name="Hildebrand F."/>
            <person name="Pallen M.J."/>
        </authorList>
    </citation>
    <scope>NUCLEOTIDE SEQUENCE</scope>
    <source>
        <strain evidence="2">ChiBcec6-7307</strain>
    </source>
</reference>
<dbReference type="Proteomes" id="UP000886889">
    <property type="component" value="Unassembled WGS sequence"/>
</dbReference>
<dbReference type="EMBL" id="DVOS01000060">
    <property type="protein sequence ID" value="HIV23719.1"/>
    <property type="molecule type" value="Genomic_DNA"/>
</dbReference>
<feature type="transmembrane region" description="Helical" evidence="1">
    <location>
        <begin position="132"/>
        <end position="151"/>
    </location>
</feature>